<keyword evidence="9" id="KW-1185">Reference proteome</keyword>
<keyword evidence="2 6" id="KW-0813">Transport</keyword>
<dbReference type="RefSeq" id="WP_212321971.1">
    <property type="nucleotide sequence ID" value="NZ_AP024463.1"/>
</dbReference>
<dbReference type="InterPro" id="IPR035906">
    <property type="entry name" value="MetI-like_sf"/>
</dbReference>
<evidence type="ECO:0000256" key="2">
    <source>
        <dbReference type="ARBA" id="ARBA00022448"/>
    </source>
</evidence>
<proteinExistence type="inferred from homology"/>
<evidence type="ECO:0000256" key="1">
    <source>
        <dbReference type="ARBA" id="ARBA00004141"/>
    </source>
</evidence>
<gene>
    <name evidence="8" type="ORF">J5A65_11110</name>
</gene>
<dbReference type="SUPFAM" id="SSF161098">
    <property type="entry name" value="MetI-like"/>
    <property type="match status" value="1"/>
</dbReference>
<feature type="domain" description="ABC transmembrane type-1" evidence="7">
    <location>
        <begin position="15"/>
        <end position="204"/>
    </location>
</feature>
<comment type="similarity">
    <text evidence="6">Belongs to the binding-protein-dependent transport system permease family.</text>
</comment>
<dbReference type="InterPro" id="IPR000515">
    <property type="entry name" value="MetI-like"/>
</dbReference>
<dbReference type="Proteomes" id="UP000678513">
    <property type="component" value="Chromosome"/>
</dbReference>
<evidence type="ECO:0000256" key="5">
    <source>
        <dbReference type="ARBA" id="ARBA00023136"/>
    </source>
</evidence>
<reference evidence="8 9" key="1">
    <citation type="submission" date="2021-03" db="EMBL/GenBank/DDBJ databases">
        <title>Human Oral Microbial Genomes.</title>
        <authorList>
            <person name="Johnston C.D."/>
            <person name="Chen T."/>
            <person name="Dewhirst F.E."/>
        </authorList>
    </citation>
    <scope>NUCLEOTIDE SEQUENCE [LARGE SCALE GENOMIC DNA]</scope>
    <source>
        <strain evidence="8 9">DSMZ 100122</strain>
    </source>
</reference>
<keyword evidence="4 6" id="KW-1133">Transmembrane helix</keyword>
<keyword evidence="3 6" id="KW-0812">Transmembrane</keyword>
<name>A0ABX7Y2S7_9ACTN</name>
<organism evidence="8 9">
    <name type="scientific">Arachnia rubra</name>
    <dbReference type="NCBI Taxonomy" id="1547448"/>
    <lineage>
        <taxon>Bacteria</taxon>
        <taxon>Bacillati</taxon>
        <taxon>Actinomycetota</taxon>
        <taxon>Actinomycetes</taxon>
        <taxon>Propionibacteriales</taxon>
        <taxon>Propionibacteriaceae</taxon>
        <taxon>Arachnia</taxon>
    </lineage>
</organism>
<dbReference type="PANTHER" id="PTHR30177:SF4">
    <property type="entry name" value="OSMOPROTECTANT IMPORT PERMEASE PROTEIN OSMW"/>
    <property type="match status" value="1"/>
</dbReference>
<dbReference type="PANTHER" id="PTHR30177">
    <property type="entry name" value="GLYCINE BETAINE/L-PROLINE TRANSPORT SYSTEM PERMEASE PROTEIN PROW"/>
    <property type="match status" value="1"/>
</dbReference>
<evidence type="ECO:0000313" key="9">
    <source>
        <dbReference type="Proteomes" id="UP000678513"/>
    </source>
</evidence>
<comment type="subcellular location">
    <subcellularLocation>
        <location evidence="6">Cell membrane</location>
        <topology evidence="6">Multi-pass membrane protein</topology>
    </subcellularLocation>
    <subcellularLocation>
        <location evidence="1">Membrane</location>
        <topology evidence="1">Multi-pass membrane protein</topology>
    </subcellularLocation>
</comment>
<evidence type="ECO:0000256" key="6">
    <source>
        <dbReference type="RuleBase" id="RU363032"/>
    </source>
</evidence>
<feature type="transmembrane region" description="Helical" evidence="6">
    <location>
        <begin position="81"/>
        <end position="100"/>
    </location>
</feature>
<feature type="transmembrane region" description="Helical" evidence="6">
    <location>
        <begin position="132"/>
        <end position="159"/>
    </location>
</feature>
<feature type="transmembrane region" description="Helical" evidence="6">
    <location>
        <begin position="20"/>
        <end position="41"/>
    </location>
</feature>
<protein>
    <submittedName>
        <fullName evidence="8">ABC transporter permease subunit</fullName>
    </submittedName>
</protein>
<dbReference type="EMBL" id="CP072384">
    <property type="protein sequence ID" value="QUC07475.1"/>
    <property type="molecule type" value="Genomic_DNA"/>
</dbReference>
<sequence>MTWLLNNLGRVGELLATHTLLALSAIVAAAVLSVPLGRLAVGSRSIGGVVLSALALLYAVPSLPMLVVIPVILGIPVRSPLNMVIVLTLYGIAVLITQVAEAFRSLPRDVIEAANALGIDPWRRFWQVELPLAVPVLVAGLRVVAASTVSLVTVGALVGVQSLGTLFTDGFQRQLVESLLTGLGATLLLALVFDLIIVLAGRLLTPWLRRRKETKA</sequence>
<evidence type="ECO:0000313" key="8">
    <source>
        <dbReference type="EMBL" id="QUC07475.1"/>
    </source>
</evidence>
<dbReference type="Gene3D" id="1.10.3720.10">
    <property type="entry name" value="MetI-like"/>
    <property type="match status" value="1"/>
</dbReference>
<feature type="transmembrane region" description="Helical" evidence="6">
    <location>
        <begin position="179"/>
        <end position="205"/>
    </location>
</feature>
<dbReference type="Pfam" id="PF00528">
    <property type="entry name" value="BPD_transp_1"/>
    <property type="match status" value="1"/>
</dbReference>
<evidence type="ECO:0000259" key="7">
    <source>
        <dbReference type="PROSITE" id="PS50928"/>
    </source>
</evidence>
<dbReference type="PROSITE" id="PS50928">
    <property type="entry name" value="ABC_TM1"/>
    <property type="match status" value="1"/>
</dbReference>
<evidence type="ECO:0000256" key="4">
    <source>
        <dbReference type="ARBA" id="ARBA00022989"/>
    </source>
</evidence>
<evidence type="ECO:0000256" key="3">
    <source>
        <dbReference type="ARBA" id="ARBA00022692"/>
    </source>
</evidence>
<dbReference type="CDD" id="cd06261">
    <property type="entry name" value="TM_PBP2"/>
    <property type="match status" value="1"/>
</dbReference>
<accession>A0ABX7Y2S7</accession>
<feature type="transmembrane region" description="Helical" evidence="6">
    <location>
        <begin position="53"/>
        <end position="75"/>
    </location>
</feature>
<dbReference type="InterPro" id="IPR051204">
    <property type="entry name" value="ABC_transp_perm/SBD"/>
</dbReference>
<keyword evidence="5 6" id="KW-0472">Membrane</keyword>